<evidence type="ECO:0000256" key="11">
    <source>
        <dbReference type="ARBA" id="ARBA00047462"/>
    </source>
</evidence>
<dbReference type="SUPFAM" id="SSF56112">
    <property type="entry name" value="Protein kinase-like (PK-like)"/>
    <property type="match status" value="1"/>
</dbReference>
<dbReference type="EMBL" id="IACT01007125">
    <property type="protein sequence ID" value="LAC26244.1"/>
    <property type="molecule type" value="mRNA"/>
</dbReference>
<dbReference type="GO" id="GO:0004692">
    <property type="term" value="F:cGMP-dependent protein kinase activity"/>
    <property type="evidence" value="ECO:0007669"/>
    <property type="project" value="UniProtKB-EC"/>
</dbReference>
<dbReference type="FunFam" id="1.10.510.10:FF:000005">
    <property type="entry name" value="cAMP-dependent protein kinase catalytic subunit alpha"/>
    <property type="match status" value="1"/>
</dbReference>
<dbReference type="InterPro" id="IPR008271">
    <property type="entry name" value="Ser/Thr_kinase_AS"/>
</dbReference>
<keyword evidence="8 12" id="KW-0067">ATP-binding</keyword>
<dbReference type="PANTHER" id="PTHR24353">
    <property type="entry name" value="CYCLIC NUCLEOTIDE-DEPENDENT PROTEIN KINASE"/>
    <property type="match status" value="1"/>
</dbReference>
<dbReference type="SMART" id="SM00220">
    <property type="entry name" value="S_TKc"/>
    <property type="match status" value="1"/>
</dbReference>
<evidence type="ECO:0000256" key="5">
    <source>
        <dbReference type="ARBA" id="ARBA00022679"/>
    </source>
</evidence>
<keyword evidence="7 17" id="KW-0418">Kinase</keyword>
<keyword evidence="3" id="KW-0723">Serine/threonine-protein kinase</keyword>
<evidence type="ECO:0000256" key="7">
    <source>
        <dbReference type="ARBA" id="ARBA00022777"/>
    </source>
</evidence>
<dbReference type="AlphaFoldDB" id="A0A6A7G739"/>
<comment type="catalytic activity">
    <reaction evidence="11">
        <text>L-seryl-[protein] + ATP = O-phospho-L-seryl-[protein] + ADP + H(+)</text>
        <dbReference type="Rhea" id="RHEA:17989"/>
        <dbReference type="Rhea" id="RHEA-COMP:9863"/>
        <dbReference type="Rhea" id="RHEA-COMP:11604"/>
        <dbReference type="ChEBI" id="CHEBI:15378"/>
        <dbReference type="ChEBI" id="CHEBI:29999"/>
        <dbReference type="ChEBI" id="CHEBI:30616"/>
        <dbReference type="ChEBI" id="CHEBI:83421"/>
        <dbReference type="ChEBI" id="CHEBI:456216"/>
        <dbReference type="EC" id="2.7.11.12"/>
    </reaction>
</comment>
<evidence type="ECO:0000256" key="2">
    <source>
        <dbReference type="ARBA" id="ARBA00012428"/>
    </source>
</evidence>
<evidence type="ECO:0000256" key="12">
    <source>
        <dbReference type="PROSITE-ProRule" id="PRU10141"/>
    </source>
</evidence>
<dbReference type="SMART" id="SM00133">
    <property type="entry name" value="S_TK_X"/>
    <property type="match status" value="1"/>
</dbReference>
<evidence type="ECO:0000256" key="4">
    <source>
        <dbReference type="ARBA" id="ARBA00022535"/>
    </source>
</evidence>
<dbReference type="SMART" id="SM00100">
    <property type="entry name" value="cNMP"/>
    <property type="match status" value="3"/>
</dbReference>
<dbReference type="InterPro" id="IPR000595">
    <property type="entry name" value="cNMP-bd_dom"/>
</dbReference>
<proteinExistence type="evidence at transcript level"/>
<dbReference type="InterPro" id="IPR011009">
    <property type="entry name" value="Kinase-like_dom_sf"/>
</dbReference>
<dbReference type="PROSITE" id="PS00108">
    <property type="entry name" value="PROTEIN_KINASE_ST"/>
    <property type="match status" value="1"/>
</dbReference>
<dbReference type="Pfam" id="PF00069">
    <property type="entry name" value="Pkinase"/>
    <property type="match status" value="1"/>
</dbReference>
<keyword evidence="4" id="KW-0140">cGMP</keyword>
<dbReference type="Gene3D" id="1.10.510.10">
    <property type="entry name" value="Transferase(Phosphotransferase) domain 1"/>
    <property type="match status" value="1"/>
</dbReference>
<dbReference type="InterPro" id="IPR000719">
    <property type="entry name" value="Prot_kinase_dom"/>
</dbReference>
<keyword evidence="6 12" id="KW-0547">Nucleotide-binding</keyword>
<evidence type="ECO:0000259" key="14">
    <source>
        <dbReference type="PROSITE" id="PS50011"/>
    </source>
</evidence>
<feature type="binding site" evidence="12">
    <location>
        <position position="500"/>
    </location>
    <ligand>
        <name>ATP</name>
        <dbReference type="ChEBI" id="CHEBI:30616"/>
    </ligand>
</feature>
<keyword evidence="9" id="KW-0142">cGMP-binding</keyword>
<dbReference type="GO" id="GO:0005524">
    <property type="term" value="F:ATP binding"/>
    <property type="evidence" value="ECO:0007669"/>
    <property type="project" value="UniProtKB-UniRule"/>
</dbReference>
<dbReference type="PROSITE" id="PS50011">
    <property type="entry name" value="PROTEIN_KINASE_DOM"/>
    <property type="match status" value="1"/>
</dbReference>
<evidence type="ECO:0000256" key="13">
    <source>
        <dbReference type="SAM" id="MobiDB-lite"/>
    </source>
</evidence>
<evidence type="ECO:0000259" key="16">
    <source>
        <dbReference type="PROSITE" id="PS51285"/>
    </source>
</evidence>
<name>A0A6A7G739_9CRUS</name>
<evidence type="ECO:0000256" key="3">
    <source>
        <dbReference type="ARBA" id="ARBA00022527"/>
    </source>
</evidence>
<dbReference type="PROSITE" id="PS00107">
    <property type="entry name" value="PROTEIN_KINASE_ATP"/>
    <property type="match status" value="1"/>
</dbReference>
<dbReference type="InterPro" id="IPR014710">
    <property type="entry name" value="RmlC-like_jellyroll"/>
</dbReference>
<feature type="domain" description="AGC-kinase C-terminal" evidence="16">
    <location>
        <begin position="726"/>
        <end position="779"/>
    </location>
</feature>
<dbReference type="PROSITE" id="PS50042">
    <property type="entry name" value="CNMP_BINDING_3"/>
    <property type="match status" value="3"/>
</dbReference>
<dbReference type="InterPro" id="IPR018488">
    <property type="entry name" value="cNMP-bd_CS"/>
</dbReference>
<evidence type="ECO:0000256" key="1">
    <source>
        <dbReference type="ARBA" id="ARBA00006352"/>
    </source>
</evidence>
<reference evidence="17" key="1">
    <citation type="submission" date="2017-11" db="EMBL/GenBank/DDBJ databases">
        <title>The sensing device of the deep-sea amphipod.</title>
        <authorList>
            <person name="Kobayashi H."/>
            <person name="Nagahama T."/>
            <person name="Arai W."/>
            <person name="Sasagawa Y."/>
            <person name="Umeda M."/>
            <person name="Hayashi T."/>
            <person name="Nikaido I."/>
            <person name="Watanabe H."/>
            <person name="Oguri K."/>
            <person name="Kitazato H."/>
            <person name="Fujioka K."/>
            <person name="Kido Y."/>
            <person name="Takami H."/>
        </authorList>
    </citation>
    <scope>NUCLEOTIDE SEQUENCE</scope>
    <source>
        <tissue evidence="17">Whole body</tissue>
    </source>
</reference>
<protein>
    <recommendedName>
        <fullName evidence="2">cGMP-dependent protein kinase</fullName>
        <ecNumber evidence="2">2.7.11.12</ecNumber>
    </recommendedName>
</protein>
<organism evidence="17">
    <name type="scientific">Hirondellea gigas</name>
    <dbReference type="NCBI Taxonomy" id="1518452"/>
    <lineage>
        <taxon>Eukaryota</taxon>
        <taxon>Metazoa</taxon>
        <taxon>Ecdysozoa</taxon>
        <taxon>Arthropoda</taxon>
        <taxon>Crustacea</taxon>
        <taxon>Multicrustacea</taxon>
        <taxon>Malacostraca</taxon>
        <taxon>Eumalacostraca</taxon>
        <taxon>Peracarida</taxon>
        <taxon>Amphipoda</taxon>
        <taxon>Amphilochidea</taxon>
        <taxon>Lysianassida</taxon>
        <taxon>Lysianassidira</taxon>
        <taxon>Lysianassoidea</taxon>
        <taxon>Lysianassidae</taxon>
        <taxon>Hirondellea</taxon>
    </lineage>
</organism>
<comment type="similarity">
    <text evidence="1">Belongs to the protein kinase superfamily. AGC Ser/Thr protein kinase family. cGMP subfamily.</text>
</comment>
<evidence type="ECO:0000313" key="17">
    <source>
        <dbReference type="EMBL" id="LAC26244.1"/>
    </source>
</evidence>
<dbReference type="PROSITE" id="PS51285">
    <property type="entry name" value="AGC_KINASE_CTER"/>
    <property type="match status" value="1"/>
</dbReference>
<dbReference type="PROSITE" id="PS00889">
    <property type="entry name" value="CNMP_BINDING_2"/>
    <property type="match status" value="2"/>
</dbReference>
<feature type="region of interest" description="Disordered" evidence="13">
    <location>
        <begin position="1"/>
        <end position="29"/>
    </location>
</feature>
<feature type="domain" description="Cyclic nucleotide-binding" evidence="15">
    <location>
        <begin position="329"/>
        <end position="451"/>
    </location>
</feature>
<evidence type="ECO:0000256" key="8">
    <source>
        <dbReference type="ARBA" id="ARBA00022840"/>
    </source>
</evidence>
<dbReference type="Gene3D" id="2.60.120.10">
    <property type="entry name" value="Jelly Rolls"/>
    <property type="match status" value="3"/>
</dbReference>
<sequence>MGTCLARQGQNPKDAHVHLGGGKRSPSASFSRLSEDFEMGETLKSVPLLHRLTDNERAKLGAAFTECRFTDGSIVFRQGDIGSDFYIIKLGKAIVTTYTQSGDSKEDTVLAHLERNDYFGETALTSEEPRGATVAAEGTLVCLKLGKSAFTSLFGGQRLNVQFAKRNAISAEVFEAQAMAMDTEKRDREKGNETKELIRDAVTKNILFANLDVVQLTEIVDAMYRKNVPSGDTIITQGESGDKFYVVESGCFEVFVTKEGTTRMVVKRVRGTSFGELALMYNSPRAATVKAVADSVVWAVDRMEFRKIVMKVSENKLKEYENFLVNVDLFTSLLSNERSKIAEALEEVTFQDGEVIVEQGDEGETFYVIRSGYAVVTKQEEGEDQPREILHYKSGDFFGERALISKEPRAATVTVRGGPMQCLTLDSLSFTLLLGPLREILDRRVENYDAPRSSAQSPEGDNFLDVKRKDLIILGTLGKGSFGHVQLVRDRKSNQTFALKSVSKAQVVHLGQQDHVMSEKYVMSKLSNRFLINLCQTYNSHDTLYFLLEVSLGGELFSILRNKTIFDEKTSRFFAGSVLLAFEYMHDKKIIYRDLKPENLLLNAKGYLKITDFGFAKVVPDRTWTLCGTPDYLAPEVVSGQGHGKGVDYWTLGILIYEMLAAYPPFYDEDQMKTYAKIMHGTVTYPKHFSHQAKDLISRLLHMKPTKRLGVVKGGATNVKEHPWFDGFNWEALAEGRMLAPIIPEIRGDDDLSNFEEYPDEDEEIPPYEDDNSGWDDDF</sequence>
<evidence type="ECO:0000256" key="9">
    <source>
        <dbReference type="ARBA" id="ARBA00022992"/>
    </source>
</evidence>
<evidence type="ECO:0000259" key="15">
    <source>
        <dbReference type="PROSITE" id="PS50042"/>
    </source>
</evidence>
<dbReference type="Pfam" id="PF00027">
    <property type="entry name" value="cNMP_binding"/>
    <property type="match status" value="3"/>
</dbReference>
<feature type="region of interest" description="Disordered" evidence="13">
    <location>
        <begin position="749"/>
        <end position="779"/>
    </location>
</feature>
<feature type="domain" description="Cyclic nucleotide-binding" evidence="15">
    <location>
        <begin position="48"/>
        <end position="155"/>
    </location>
</feature>
<dbReference type="InterPro" id="IPR017441">
    <property type="entry name" value="Protein_kinase_ATP_BS"/>
</dbReference>
<feature type="compositionally biased region" description="Acidic residues" evidence="13">
    <location>
        <begin position="751"/>
        <end position="779"/>
    </location>
</feature>
<dbReference type="InterPro" id="IPR018490">
    <property type="entry name" value="cNMP-bd_dom_sf"/>
</dbReference>
<dbReference type="PROSITE" id="PS00888">
    <property type="entry name" value="CNMP_BINDING_1"/>
    <property type="match status" value="2"/>
</dbReference>
<dbReference type="Gene3D" id="3.30.200.20">
    <property type="entry name" value="Phosphorylase Kinase, domain 1"/>
    <property type="match status" value="1"/>
</dbReference>
<dbReference type="InterPro" id="IPR000961">
    <property type="entry name" value="AGC-kinase_C"/>
</dbReference>
<accession>A0A6A7G739</accession>
<keyword evidence="5" id="KW-0808">Transferase</keyword>
<feature type="domain" description="Cyclic nucleotide-binding" evidence="15">
    <location>
        <begin position="207"/>
        <end position="326"/>
    </location>
</feature>
<dbReference type="PANTHER" id="PTHR24353:SF147">
    <property type="entry name" value="CGMP-DEPENDENT SERINE_THREONIN PROTEIN KINASE-RELATED"/>
    <property type="match status" value="1"/>
</dbReference>
<dbReference type="GO" id="GO:0030553">
    <property type="term" value="F:cGMP binding"/>
    <property type="evidence" value="ECO:0007669"/>
    <property type="project" value="UniProtKB-KW"/>
</dbReference>
<dbReference type="SUPFAM" id="SSF51206">
    <property type="entry name" value="cAMP-binding domain-like"/>
    <property type="match status" value="3"/>
</dbReference>
<dbReference type="PRINTS" id="PR00103">
    <property type="entry name" value="CAMPKINASE"/>
</dbReference>
<comment type="catalytic activity">
    <reaction evidence="10">
        <text>L-threonyl-[protein] + ATP = O-phospho-L-threonyl-[protein] + ADP + H(+)</text>
        <dbReference type="Rhea" id="RHEA:46608"/>
        <dbReference type="Rhea" id="RHEA-COMP:11060"/>
        <dbReference type="Rhea" id="RHEA-COMP:11605"/>
        <dbReference type="ChEBI" id="CHEBI:15378"/>
        <dbReference type="ChEBI" id="CHEBI:30013"/>
        <dbReference type="ChEBI" id="CHEBI:30616"/>
        <dbReference type="ChEBI" id="CHEBI:61977"/>
        <dbReference type="ChEBI" id="CHEBI:456216"/>
        <dbReference type="EC" id="2.7.11.12"/>
    </reaction>
</comment>
<feature type="domain" description="Protein kinase" evidence="14">
    <location>
        <begin position="471"/>
        <end position="725"/>
    </location>
</feature>
<evidence type="ECO:0000256" key="10">
    <source>
        <dbReference type="ARBA" id="ARBA00047298"/>
    </source>
</evidence>
<dbReference type="CDD" id="cd00038">
    <property type="entry name" value="CAP_ED"/>
    <property type="match status" value="3"/>
</dbReference>
<evidence type="ECO:0000256" key="6">
    <source>
        <dbReference type="ARBA" id="ARBA00022741"/>
    </source>
</evidence>
<dbReference type="EC" id="2.7.11.12" evidence="2"/>